<evidence type="ECO:0000313" key="2">
    <source>
        <dbReference type="WBParaSite" id="JU765_v2.g8328.t1"/>
    </source>
</evidence>
<sequence>MTSLKTDTDKDVESSRDLTDLEEPLTAQELISQNLELSTKIDKLLDLSIKPDITIHCKDGIKFEIHKCYLLAASKQFWAETCSEVSKSDVISFDYKSQTLLPFLAFIYTGKLAVKDANQACKLFRFAGTYHFDKLKAKTAEHMVKDLNFTNVCKYYFLGRHYQCPLLRRKAQMFYSSKCAEIDVKCPNWDKDYPKTAKILKRLQKTKITLFVD</sequence>
<dbReference type="WBParaSite" id="JU765_v2.g8328.t1">
    <property type="protein sequence ID" value="JU765_v2.g8328.t1"/>
    <property type="gene ID" value="JU765_v2.g8328"/>
</dbReference>
<organism evidence="1 2">
    <name type="scientific">Panagrolaimus sp. JU765</name>
    <dbReference type="NCBI Taxonomy" id="591449"/>
    <lineage>
        <taxon>Eukaryota</taxon>
        <taxon>Metazoa</taxon>
        <taxon>Ecdysozoa</taxon>
        <taxon>Nematoda</taxon>
        <taxon>Chromadorea</taxon>
        <taxon>Rhabditida</taxon>
        <taxon>Tylenchina</taxon>
        <taxon>Panagrolaimomorpha</taxon>
        <taxon>Panagrolaimoidea</taxon>
        <taxon>Panagrolaimidae</taxon>
        <taxon>Panagrolaimus</taxon>
    </lineage>
</organism>
<name>A0AC34RM94_9BILA</name>
<protein>
    <submittedName>
        <fullName evidence="2">BTB domain-containing protein</fullName>
    </submittedName>
</protein>
<dbReference type="Proteomes" id="UP000887576">
    <property type="component" value="Unplaced"/>
</dbReference>
<reference evidence="2" key="1">
    <citation type="submission" date="2022-11" db="UniProtKB">
        <authorList>
            <consortium name="WormBaseParasite"/>
        </authorList>
    </citation>
    <scope>IDENTIFICATION</scope>
</reference>
<accession>A0AC34RM94</accession>
<evidence type="ECO:0000313" key="1">
    <source>
        <dbReference type="Proteomes" id="UP000887576"/>
    </source>
</evidence>
<proteinExistence type="predicted"/>